<accession>A0ACC2GR66</accession>
<organism evidence="1 2">
    <name type="scientific">Dallia pectoralis</name>
    <name type="common">Alaska blackfish</name>
    <dbReference type="NCBI Taxonomy" id="75939"/>
    <lineage>
        <taxon>Eukaryota</taxon>
        <taxon>Metazoa</taxon>
        <taxon>Chordata</taxon>
        <taxon>Craniata</taxon>
        <taxon>Vertebrata</taxon>
        <taxon>Euteleostomi</taxon>
        <taxon>Actinopterygii</taxon>
        <taxon>Neopterygii</taxon>
        <taxon>Teleostei</taxon>
        <taxon>Protacanthopterygii</taxon>
        <taxon>Esociformes</taxon>
        <taxon>Umbridae</taxon>
        <taxon>Dallia</taxon>
    </lineage>
</organism>
<evidence type="ECO:0000313" key="1">
    <source>
        <dbReference type="EMBL" id="KAJ8006209.1"/>
    </source>
</evidence>
<dbReference type="Proteomes" id="UP001157502">
    <property type="component" value="Chromosome 10"/>
</dbReference>
<name>A0ACC2GR66_DALPE</name>
<comment type="caution">
    <text evidence="1">The sequence shown here is derived from an EMBL/GenBank/DDBJ whole genome shotgun (WGS) entry which is preliminary data.</text>
</comment>
<protein>
    <submittedName>
        <fullName evidence="1">Uncharacterized protein</fullName>
    </submittedName>
</protein>
<proteinExistence type="predicted"/>
<evidence type="ECO:0000313" key="2">
    <source>
        <dbReference type="Proteomes" id="UP001157502"/>
    </source>
</evidence>
<keyword evidence="2" id="KW-1185">Reference proteome</keyword>
<gene>
    <name evidence="1" type="ORF">DPEC_G00125860</name>
</gene>
<sequence length="179" mass="19800">MYQPRRKKSPASSIREVHSQGEHSGQSQGPPTTPKTDIQVGKGDLKREGRPLHEGTGRQLNIDFWDVDIGELSSDVISHIETFDVNEFDQYRPPTVTRELRALPPARFPTRAPMASAVPWSARQQVALQGTAGWPRARVNSSSNISNNSSTPSPHWPVEANPKGLPPPPRLTSRWARGT</sequence>
<dbReference type="EMBL" id="CM055737">
    <property type="protein sequence ID" value="KAJ8006209.1"/>
    <property type="molecule type" value="Genomic_DNA"/>
</dbReference>
<reference evidence="1" key="1">
    <citation type="submission" date="2021-05" db="EMBL/GenBank/DDBJ databases">
        <authorList>
            <person name="Pan Q."/>
            <person name="Jouanno E."/>
            <person name="Zahm M."/>
            <person name="Klopp C."/>
            <person name="Cabau C."/>
            <person name="Louis A."/>
            <person name="Berthelot C."/>
            <person name="Parey E."/>
            <person name="Roest Crollius H."/>
            <person name="Montfort J."/>
            <person name="Robinson-Rechavi M."/>
            <person name="Bouchez O."/>
            <person name="Lampietro C."/>
            <person name="Lopez Roques C."/>
            <person name="Donnadieu C."/>
            <person name="Postlethwait J."/>
            <person name="Bobe J."/>
            <person name="Dillon D."/>
            <person name="Chandos A."/>
            <person name="von Hippel F."/>
            <person name="Guiguen Y."/>
        </authorList>
    </citation>
    <scope>NUCLEOTIDE SEQUENCE</scope>
    <source>
        <strain evidence="1">YG-Jan2019</strain>
    </source>
</reference>